<accession>A0AC34RII6</accession>
<protein>
    <submittedName>
        <fullName evidence="2">NYN domain-containing protein</fullName>
    </submittedName>
</protein>
<name>A0AC34RII6_9BILA</name>
<evidence type="ECO:0000313" key="2">
    <source>
        <dbReference type="WBParaSite" id="JU765_v2.g7139.t1"/>
    </source>
</evidence>
<organism evidence="1 2">
    <name type="scientific">Panagrolaimus sp. JU765</name>
    <dbReference type="NCBI Taxonomy" id="591449"/>
    <lineage>
        <taxon>Eukaryota</taxon>
        <taxon>Metazoa</taxon>
        <taxon>Ecdysozoa</taxon>
        <taxon>Nematoda</taxon>
        <taxon>Chromadorea</taxon>
        <taxon>Rhabditida</taxon>
        <taxon>Tylenchina</taxon>
        <taxon>Panagrolaimomorpha</taxon>
        <taxon>Panagrolaimoidea</taxon>
        <taxon>Panagrolaimidae</taxon>
        <taxon>Panagrolaimus</taxon>
    </lineage>
</organism>
<sequence>MQKEEEHVIESLSLNGPIFSVKYKDNLLIAEYRYVDLKNFLVSNVAASSFTLQCCVPMIIRFEDCWTRFMSNVQKIEFCGYFTSRQIFNIAYLHLRNLTEVVLVDFQLRLRDDRGEANISHFLSGMSKIRRATIDARLTTKTAFDDNMQFLIYQANGQKRFDSIFLVATGDPRAVDLPAFIESTEKILENNAKCIILSDDEVSENCAKYLVDNNFDFESCYSYDGATYAVFKLMNSRYDIRFGLRKPHASEDKMNQIRKHIYSDIPAAYNPVSPSMPPVTSTSTTSTRSLTQVWKSGNSPRPFDTKRLQKGYGSAKSTRNGRRRRDQEHDRRSSRRRCRSNSLVV</sequence>
<evidence type="ECO:0000313" key="1">
    <source>
        <dbReference type="Proteomes" id="UP000887576"/>
    </source>
</evidence>
<reference evidence="2" key="1">
    <citation type="submission" date="2022-11" db="UniProtKB">
        <authorList>
            <consortium name="WormBaseParasite"/>
        </authorList>
    </citation>
    <scope>IDENTIFICATION</scope>
</reference>
<dbReference type="Proteomes" id="UP000887576">
    <property type="component" value="Unplaced"/>
</dbReference>
<proteinExistence type="predicted"/>
<dbReference type="WBParaSite" id="JU765_v2.g7139.t1">
    <property type="protein sequence ID" value="JU765_v2.g7139.t1"/>
    <property type="gene ID" value="JU765_v2.g7139"/>
</dbReference>